<dbReference type="EMBL" id="CM042029">
    <property type="protein sequence ID" value="KAI3793996.1"/>
    <property type="molecule type" value="Genomic_DNA"/>
</dbReference>
<proteinExistence type="predicted"/>
<name>A0ACB9HFB7_9ASTR</name>
<comment type="caution">
    <text evidence="1">The sequence shown here is derived from an EMBL/GenBank/DDBJ whole genome shotgun (WGS) entry which is preliminary data.</text>
</comment>
<accession>A0ACB9HFB7</accession>
<protein>
    <submittedName>
        <fullName evidence="1">Uncharacterized protein</fullName>
    </submittedName>
</protein>
<dbReference type="Proteomes" id="UP001056120">
    <property type="component" value="Linkage Group LG12"/>
</dbReference>
<evidence type="ECO:0000313" key="1">
    <source>
        <dbReference type="EMBL" id="KAI3793996.1"/>
    </source>
</evidence>
<reference evidence="2" key="1">
    <citation type="journal article" date="2022" name="Mol. Ecol. Resour.">
        <title>The genomes of chicory, endive, great burdock and yacon provide insights into Asteraceae palaeo-polyploidization history and plant inulin production.</title>
        <authorList>
            <person name="Fan W."/>
            <person name="Wang S."/>
            <person name="Wang H."/>
            <person name="Wang A."/>
            <person name="Jiang F."/>
            <person name="Liu H."/>
            <person name="Zhao H."/>
            <person name="Xu D."/>
            <person name="Zhang Y."/>
        </authorList>
    </citation>
    <scope>NUCLEOTIDE SEQUENCE [LARGE SCALE GENOMIC DNA]</scope>
    <source>
        <strain evidence="2">cv. Yunnan</strain>
    </source>
</reference>
<sequence length="234" mass="25824">MDIPPPPTTGIVTGSETEPPNRKGKQPAPPSTDGALRRHPPPLTYGKCNKNYSPAAGVSVLDGCGEFMPSRTPTPTHPSFLFCDACGCHRSFHHEPTDNNHPPPHHVTENHHPETSPSSLATTSTPRSPSPSPVSFSRYPTGPPPHMFVAANPALQPQPANQNVKKRTRTKFSEDQKQKMLEFAERIGWKLSKQDDEMIQGFCNDIGVTKRVLKVWIHNHRNDHRERGGNSSNS</sequence>
<evidence type="ECO:0000313" key="2">
    <source>
        <dbReference type="Proteomes" id="UP001056120"/>
    </source>
</evidence>
<keyword evidence="2" id="KW-1185">Reference proteome</keyword>
<reference evidence="1 2" key="2">
    <citation type="journal article" date="2022" name="Mol. Ecol. Resour.">
        <title>The genomes of chicory, endive, great burdock and yacon provide insights into Asteraceae paleo-polyploidization history and plant inulin production.</title>
        <authorList>
            <person name="Fan W."/>
            <person name="Wang S."/>
            <person name="Wang H."/>
            <person name="Wang A."/>
            <person name="Jiang F."/>
            <person name="Liu H."/>
            <person name="Zhao H."/>
            <person name="Xu D."/>
            <person name="Zhang Y."/>
        </authorList>
    </citation>
    <scope>NUCLEOTIDE SEQUENCE [LARGE SCALE GENOMIC DNA]</scope>
    <source>
        <strain evidence="2">cv. Yunnan</strain>
        <tissue evidence="1">Leaves</tissue>
    </source>
</reference>
<organism evidence="1 2">
    <name type="scientific">Smallanthus sonchifolius</name>
    <dbReference type="NCBI Taxonomy" id="185202"/>
    <lineage>
        <taxon>Eukaryota</taxon>
        <taxon>Viridiplantae</taxon>
        <taxon>Streptophyta</taxon>
        <taxon>Embryophyta</taxon>
        <taxon>Tracheophyta</taxon>
        <taxon>Spermatophyta</taxon>
        <taxon>Magnoliopsida</taxon>
        <taxon>eudicotyledons</taxon>
        <taxon>Gunneridae</taxon>
        <taxon>Pentapetalae</taxon>
        <taxon>asterids</taxon>
        <taxon>campanulids</taxon>
        <taxon>Asterales</taxon>
        <taxon>Asteraceae</taxon>
        <taxon>Asteroideae</taxon>
        <taxon>Heliantheae alliance</taxon>
        <taxon>Millerieae</taxon>
        <taxon>Smallanthus</taxon>
    </lineage>
</organism>
<gene>
    <name evidence="1" type="ORF">L1987_36620</name>
</gene>